<dbReference type="InterPro" id="IPR036188">
    <property type="entry name" value="FAD/NAD-bd_sf"/>
</dbReference>
<feature type="domain" description="FAD dependent oxidoreductase" evidence="1">
    <location>
        <begin position="3"/>
        <end position="353"/>
    </location>
</feature>
<evidence type="ECO:0000259" key="2">
    <source>
        <dbReference type="Pfam" id="PF04324"/>
    </source>
</evidence>
<dbReference type="AlphaFoldDB" id="A0A845R376"/>
<dbReference type="SUPFAM" id="SSF54373">
    <property type="entry name" value="FAD-linked reductases, C-terminal domain"/>
    <property type="match status" value="1"/>
</dbReference>
<dbReference type="Proteomes" id="UP000467132">
    <property type="component" value="Unassembled WGS sequence"/>
</dbReference>
<protein>
    <submittedName>
        <fullName evidence="3">FAD/NAD(P)-binding oxidoreductase</fullName>
    </submittedName>
</protein>
<dbReference type="Pfam" id="PF01266">
    <property type="entry name" value="DAO"/>
    <property type="match status" value="1"/>
</dbReference>
<dbReference type="InterPro" id="IPR041854">
    <property type="entry name" value="BFD-like_2Fe2S-bd_dom_sf"/>
</dbReference>
<keyword evidence="4" id="KW-1185">Reference proteome</keyword>
<dbReference type="RefSeq" id="WP_160197459.1">
    <property type="nucleotide sequence ID" value="NZ_QXXA01000009.1"/>
</dbReference>
<dbReference type="OrthoDB" id="9801699at2"/>
<sequence>MYDICIIGAGVIGGAIARELSKYDLNVTLIEKQGDVSLGASKGNSGIVHGGYVSKYGTLKGELCIKGNSMFEQLDKELNFGYRKTGGLVIAFDEEDEKNLEKTYENALKVGHKKDDIDIISKDEIKRIEPNINEDVRSAFYCKSVGVTSPYEMTIALVENAIENGVDLKLNTEAIDIKKTNEHFIIDTNKEEIHTKYIINAAGVYSDKIANMVGINSFKILPRKGQYILFGKDQGDLVNTVVFQTPTNKGKGVLVTTTYHGNFMIGPDAEDIDERWSVDTTVEALKYVVNSARKSIPEFNIKRALTTFSGIRARSNTGDFIIEESDTKGFINVAGIDSPGLTSSPAIALRVVDILTKSGLKFEKNKKFNPYRKAIIINKEDFQGEIDHEDPKKNIICRCEKVTEYEITDAINRNISIRSTDSIKRRTRAGMGTCQGNFCRPRVKKIISREKNIPIDEVEIRDENCQFTPKKVSINDIRKFDK</sequence>
<evidence type="ECO:0000259" key="1">
    <source>
        <dbReference type="Pfam" id="PF01266"/>
    </source>
</evidence>
<dbReference type="Gene3D" id="3.30.9.10">
    <property type="entry name" value="D-Amino Acid Oxidase, subunit A, domain 2"/>
    <property type="match status" value="1"/>
</dbReference>
<proteinExistence type="predicted"/>
<dbReference type="Gene3D" id="3.50.50.60">
    <property type="entry name" value="FAD/NAD(P)-binding domain"/>
    <property type="match status" value="1"/>
</dbReference>
<accession>A0A845R376</accession>
<organism evidence="3 4">
    <name type="scientific">Senegalia massiliensis</name>
    <dbReference type="NCBI Taxonomy" id="1720316"/>
    <lineage>
        <taxon>Bacteria</taxon>
        <taxon>Bacillati</taxon>
        <taxon>Bacillota</taxon>
        <taxon>Clostridia</taxon>
        <taxon>Eubacteriales</taxon>
        <taxon>Clostridiaceae</taxon>
        <taxon>Senegalia</taxon>
    </lineage>
</organism>
<gene>
    <name evidence="3" type="ORF">D3Z33_09020</name>
</gene>
<dbReference type="Gene3D" id="1.10.10.1100">
    <property type="entry name" value="BFD-like [2Fe-2S]-binding domain"/>
    <property type="match status" value="1"/>
</dbReference>
<evidence type="ECO:0000313" key="4">
    <source>
        <dbReference type="Proteomes" id="UP000467132"/>
    </source>
</evidence>
<dbReference type="CDD" id="cd19946">
    <property type="entry name" value="GlpA-like_Fer2_BFD-like"/>
    <property type="match status" value="1"/>
</dbReference>
<dbReference type="InterPro" id="IPR052745">
    <property type="entry name" value="G3P_Oxidase/Oxidoreductase"/>
</dbReference>
<feature type="domain" description="BFD-like [2Fe-2S]-binding" evidence="2">
    <location>
        <begin position="395"/>
        <end position="448"/>
    </location>
</feature>
<dbReference type="Pfam" id="PF04324">
    <property type="entry name" value="Fer2_BFD"/>
    <property type="match status" value="1"/>
</dbReference>
<dbReference type="InterPro" id="IPR007419">
    <property type="entry name" value="BFD-like_2Fe2S-bd_dom"/>
</dbReference>
<dbReference type="SUPFAM" id="SSF51905">
    <property type="entry name" value="FAD/NAD(P)-binding domain"/>
    <property type="match status" value="1"/>
</dbReference>
<dbReference type="EMBL" id="QXXA01000009">
    <property type="protein sequence ID" value="NBI06993.1"/>
    <property type="molecule type" value="Genomic_DNA"/>
</dbReference>
<dbReference type="PANTHER" id="PTHR42720">
    <property type="entry name" value="GLYCEROL-3-PHOSPHATE DEHYDROGENASE"/>
    <property type="match status" value="1"/>
</dbReference>
<comment type="caution">
    <text evidence="3">The sequence shown here is derived from an EMBL/GenBank/DDBJ whole genome shotgun (WGS) entry which is preliminary data.</text>
</comment>
<name>A0A845R376_9CLOT</name>
<reference evidence="3 4" key="1">
    <citation type="submission" date="2018-08" db="EMBL/GenBank/DDBJ databases">
        <title>Murine metabolic-syndrome-specific gut microbial biobank.</title>
        <authorList>
            <person name="Liu C."/>
        </authorList>
    </citation>
    <scope>NUCLEOTIDE SEQUENCE [LARGE SCALE GENOMIC DNA]</scope>
    <source>
        <strain evidence="3 4">583</strain>
    </source>
</reference>
<dbReference type="PANTHER" id="PTHR42720:SF1">
    <property type="entry name" value="GLYCEROL 3-PHOSPHATE OXIDASE"/>
    <property type="match status" value="1"/>
</dbReference>
<evidence type="ECO:0000313" key="3">
    <source>
        <dbReference type="EMBL" id="NBI06993.1"/>
    </source>
</evidence>
<dbReference type="InterPro" id="IPR006076">
    <property type="entry name" value="FAD-dep_OxRdtase"/>
</dbReference>